<protein>
    <submittedName>
        <fullName evidence="2">Uncharacterized protein</fullName>
    </submittedName>
</protein>
<dbReference type="GeneID" id="55005316"/>
<organism evidence="2 3">
    <name type="scientific">Gordonia phage Getalong</name>
    <dbReference type="NCBI Taxonomy" id="2315531"/>
    <lineage>
        <taxon>Viruses</taxon>
        <taxon>Duplodnaviria</taxon>
        <taxon>Heunggongvirae</taxon>
        <taxon>Uroviricota</taxon>
        <taxon>Caudoviricetes</taxon>
        <taxon>Langleyhallvirinae</taxon>
        <taxon>Getalongvirus</taxon>
        <taxon>Getalongvirus getalong</taxon>
    </lineage>
</organism>
<dbReference type="EMBL" id="MH779504">
    <property type="protein sequence ID" value="AYD83942.1"/>
    <property type="molecule type" value="Genomic_DNA"/>
</dbReference>
<keyword evidence="3" id="KW-1185">Reference proteome</keyword>
<dbReference type="KEGG" id="vg:55005316"/>
<gene>
    <name evidence="2" type="primary">82</name>
    <name evidence="2" type="ORF">SEA_GETALONG_82</name>
</gene>
<evidence type="ECO:0000313" key="3">
    <source>
        <dbReference type="Proteomes" id="UP000278586"/>
    </source>
</evidence>
<feature type="coiled-coil region" evidence="1">
    <location>
        <begin position="91"/>
        <end position="125"/>
    </location>
</feature>
<keyword evidence="1" id="KW-0175">Coiled coil</keyword>
<dbReference type="RefSeq" id="YP_009814195.1">
    <property type="nucleotide sequence ID" value="NC_048083.1"/>
</dbReference>
<proteinExistence type="predicted"/>
<dbReference type="Proteomes" id="UP000278586">
    <property type="component" value="Segment"/>
</dbReference>
<name>A0A386KF55_9CAUD</name>
<reference evidence="2 3" key="1">
    <citation type="submission" date="2018-08" db="EMBL/GenBank/DDBJ databases">
        <authorList>
            <person name="King R.A."/>
            <person name="Ngong N.B."/>
            <person name="Xu E.M."/>
            <person name="Austin H.D."/>
            <person name="Shervin T.J."/>
            <person name="Anderson J.K."/>
            <person name="Watkins T.N."/>
            <person name="Gaffney B.L."/>
            <person name="Staples A.K."/>
            <person name="Rinehart C.A."/>
            <person name="Rowland N.S."/>
            <person name="Garlena R.A."/>
            <person name="Russell D.A."/>
            <person name="Pope W.H."/>
            <person name="Jacobs-Sera D."/>
            <person name="Hendrix R.W."/>
            <person name="Hatfull G.F."/>
        </authorList>
    </citation>
    <scope>NUCLEOTIDE SEQUENCE [LARGE SCALE GENOMIC DNA]</scope>
</reference>
<evidence type="ECO:0000256" key="1">
    <source>
        <dbReference type="SAM" id="Coils"/>
    </source>
</evidence>
<sequence>MSDIGFGPVGDPPIIYDTERKDGYGRVTRLVDRRLLEQAQARIAELEAAHRSDRNERWDDSVAPGGMVCAECGDPVESEPCELHGGGLEVADLVRGQLHEALNQRNEYRAERDHWRAEAEKARTRCSQLMHDIAETDDLTPDAGSISISPPVIDYLGEGRNVASMYEGAADKLDRNMHIGGSNMRASVARTLRDVASAPRRQAADRLESEATADDVVEKVECWCHIIPNCAACQGRESDRLRGDR</sequence>
<evidence type="ECO:0000313" key="2">
    <source>
        <dbReference type="EMBL" id="AYD83942.1"/>
    </source>
</evidence>
<accession>A0A386KF55</accession>